<dbReference type="AlphaFoldDB" id="A0A136IPS1"/>
<dbReference type="SUPFAM" id="SSF55154">
    <property type="entry name" value="CYTH-like phosphatases"/>
    <property type="match status" value="1"/>
</dbReference>
<feature type="region of interest" description="Disordered" evidence="9">
    <location>
        <begin position="498"/>
        <end position="572"/>
    </location>
</feature>
<gene>
    <name evidence="11" type="ORF">Micbo1qcDRAFT_32841</name>
</gene>
<evidence type="ECO:0000313" key="12">
    <source>
        <dbReference type="Proteomes" id="UP000070501"/>
    </source>
</evidence>
<evidence type="ECO:0000256" key="1">
    <source>
        <dbReference type="ARBA" id="ARBA00001946"/>
    </source>
</evidence>
<dbReference type="GO" id="GO:0031533">
    <property type="term" value="C:mRNA capping enzyme complex"/>
    <property type="evidence" value="ECO:0007669"/>
    <property type="project" value="UniProtKB-UniRule"/>
</dbReference>
<proteinExistence type="inferred from homology"/>
<feature type="compositionally biased region" description="Polar residues" evidence="9">
    <location>
        <begin position="522"/>
        <end position="532"/>
    </location>
</feature>
<dbReference type="PANTHER" id="PTHR28118:SF1">
    <property type="entry name" value="POLYNUCLEOTIDE 5'-TRIPHOSPHATASE CTL1-RELATED"/>
    <property type="match status" value="1"/>
</dbReference>
<keyword evidence="4 8" id="KW-0507">mRNA processing</keyword>
<feature type="domain" description="mRNA triphosphatase Cet1-like" evidence="10">
    <location>
        <begin position="581"/>
        <end position="832"/>
    </location>
</feature>
<comment type="subcellular location">
    <subcellularLocation>
        <location evidence="2 8">Nucleus</location>
    </subcellularLocation>
</comment>
<dbReference type="STRING" id="196109.A0A136IPS1"/>
<feature type="compositionally biased region" description="Polar residues" evidence="9">
    <location>
        <begin position="183"/>
        <end position="195"/>
    </location>
</feature>
<evidence type="ECO:0000256" key="9">
    <source>
        <dbReference type="SAM" id="MobiDB-lite"/>
    </source>
</evidence>
<dbReference type="Gene3D" id="3.20.100.10">
    <property type="entry name" value="mRNA triphosphatase Cet1-like"/>
    <property type="match status" value="1"/>
</dbReference>
<dbReference type="GO" id="GO:0006370">
    <property type="term" value="P:7-methylguanosine mRNA capping"/>
    <property type="evidence" value="ECO:0007669"/>
    <property type="project" value="UniProtKB-UniRule"/>
</dbReference>
<dbReference type="InterPro" id="IPR040343">
    <property type="entry name" value="Cet1/Ctl1"/>
</dbReference>
<dbReference type="GO" id="GO:0140818">
    <property type="term" value="F:mRNA 5'-triphosphate monophosphatase activity"/>
    <property type="evidence" value="ECO:0007669"/>
    <property type="project" value="UniProtKB-EC"/>
</dbReference>
<feature type="compositionally biased region" description="Low complexity" evidence="9">
    <location>
        <begin position="39"/>
        <end position="55"/>
    </location>
</feature>
<name>A0A136IPS1_9PEZI</name>
<sequence length="873" mass="95460">MDLRAMLNTEGGAGGQRQGAAPRPPSRPVQPPPLAPHQSIQSAATSASPATPIQSGQHPQVFRDYSHSTHASPVAHHEYPPHGSPSHHPPAHGNYAGRPPVPPRQPPGPPDVRSPATGPMGAPSPYRHTPSSSGPSGGTQGYPFPAQPSQPPPASPGQRSQYGSQSAHPREPYQGGASYGHPQYQQPPQSPTVGTPGSGGHGYLQHQRSISVQSSSTPTPTHGQQPPYGVPYSQGSPAPMNHHPSPRLEHHPLQHHQQQQQQHHHHRQASQPPTPLGPPPRQSPAMPHQQPPSPFQQRQPSFPPQPIPHASPQSRNNSTPRMSSNSVTYDAVAESHRRSESQHSRNEREQSMSVSPRTRVSSIPSSAGGRHPSTGNEAASHAPQQPGSGALSTGTNERLSTTRESTPAKRKLDDRDLHPEELQNNRRPPPPGQVNGQPPPGPKHEPTPVAQQQQPQPTTTTASPAMSRQRRVRHSNAPVWALGFKGHQLNASRNFYLRKHGKPAGPTSSGSKAVNGDGHQSAAPQARQTSRHPSPEAARAPAPKAEDAAAASGGKEASRMFEGQPFPWENSIEGTKPIETASKMVADFIFMQVMNNPNIEEIRSRGIPFEIEAKLGTIIDRQTNDRLHFPTPVLAGECILQEGARVAFRSSMTDQQHQELNQYLNQQTQASQMHKAPKSGGRLEINYKHRREKDRFYELPNQMFARLPLCVSGLLNNRGALKARVTYDQGTGEVLAKIIKARVADLHIYMPHLPLDCRISINLEWEWDGPVEEITQNQIPNKERLPDRNKDRLSYTHGFYQVDLTQVTQQELPGSLVVTKPTGKEHELEVELDAKAVMEHCNRARQGLPHKFPELVDGLLDNIRVLARRCPPA</sequence>
<keyword evidence="6 8" id="KW-0539">Nucleus</keyword>
<feature type="compositionally biased region" description="Low complexity" evidence="9">
    <location>
        <begin position="447"/>
        <end position="465"/>
    </location>
</feature>
<evidence type="ECO:0000256" key="5">
    <source>
        <dbReference type="ARBA" id="ARBA00022801"/>
    </source>
</evidence>
<comment type="similarity">
    <text evidence="3 8">Belongs to the fungal TPase family.</text>
</comment>
<feature type="compositionally biased region" description="Basic and acidic residues" evidence="9">
    <location>
        <begin position="406"/>
        <end position="424"/>
    </location>
</feature>
<feature type="region of interest" description="Disordered" evidence="9">
    <location>
        <begin position="1"/>
        <end position="474"/>
    </location>
</feature>
<feature type="compositionally biased region" description="Polar residues" evidence="9">
    <location>
        <begin position="206"/>
        <end position="224"/>
    </location>
</feature>
<comment type="subunit">
    <text evidence="8">Heterodimer. The mRNA-capping enzyme is composed of two separate chains alpha and beta, respectively a mRNA guanylyltransferase and an mRNA 5'-triphosphate monophosphatase.</text>
</comment>
<dbReference type="PANTHER" id="PTHR28118">
    <property type="entry name" value="POLYNUCLEOTIDE 5'-TRIPHOSPHATASE-RELATED"/>
    <property type="match status" value="1"/>
</dbReference>
<dbReference type="InParanoid" id="A0A136IPS1"/>
<feature type="compositionally biased region" description="Pro residues" evidence="9">
    <location>
        <begin position="145"/>
        <end position="155"/>
    </location>
</feature>
<dbReference type="GO" id="GO:0004651">
    <property type="term" value="F:polynucleotide 5'-phosphatase activity"/>
    <property type="evidence" value="ECO:0007669"/>
    <property type="project" value="UniProtKB-UniRule"/>
</dbReference>
<evidence type="ECO:0000256" key="3">
    <source>
        <dbReference type="ARBA" id="ARBA00006345"/>
    </source>
</evidence>
<comment type="function">
    <text evidence="8">First step of mRNA capping. Converts the 5'-triphosphate end of a nascent mRNA chain into a diphosphate end.</text>
</comment>
<keyword evidence="12" id="KW-1185">Reference proteome</keyword>
<feature type="compositionally biased region" description="Pro residues" evidence="9">
    <location>
        <begin position="272"/>
        <end position="282"/>
    </location>
</feature>
<evidence type="ECO:0000259" key="10">
    <source>
        <dbReference type="Pfam" id="PF02940"/>
    </source>
</evidence>
<keyword evidence="8" id="KW-0506">mRNA capping</keyword>
<evidence type="ECO:0000313" key="11">
    <source>
        <dbReference type="EMBL" id="KXJ86858.1"/>
    </source>
</evidence>
<evidence type="ECO:0000256" key="7">
    <source>
        <dbReference type="ARBA" id="ARBA00047740"/>
    </source>
</evidence>
<dbReference type="OrthoDB" id="272147at2759"/>
<protein>
    <recommendedName>
        <fullName evidence="8">mRNA-capping enzyme subunit beta</fullName>
        <ecNumber evidence="8">3.6.1.74</ecNumber>
    </recommendedName>
    <alternativeName>
        <fullName evidence="8">mRNA 5'-phosphatase</fullName>
    </alternativeName>
    <alternativeName>
        <fullName evidence="8">mRNA 5'-triphosphate monophosphatase</fullName>
    </alternativeName>
</protein>
<dbReference type="InterPro" id="IPR033469">
    <property type="entry name" value="CYTH-like_dom_sf"/>
</dbReference>
<reference evidence="12" key="1">
    <citation type="submission" date="2016-02" db="EMBL/GenBank/DDBJ databases">
        <title>Draft genome sequence of Microdochium bolleyi, a fungal endophyte of beachgrass.</title>
        <authorList>
            <consortium name="DOE Joint Genome Institute"/>
            <person name="David A.S."/>
            <person name="May G."/>
            <person name="Haridas S."/>
            <person name="Lim J."/>
            <person name="Wang M."/>
            <person name="Labutti K."/>
            <person name="Lipzen A."/>
            <person name="Barry K."/>
            <person name="Grigoriev I.V."/>
        </authorList>
    </citation>
    <scope>NUCLEOTIDE SEQUENCE [LARGE SCALE GENOMIC DNA]</scope>
    <source>
        <strain evidence="12">J235TASD1</strain>
    </source>
</reference>
<keyword evidence="5 8" id="KW-0378">Hydrolase</keyword>
<dbReference type="EMBL" id="KQ964265">
    <property type="protein sequence ID" value="KXJ86858.1"/>
    <property type="molecule type" value="Genomic_DNA"/>
</dbReference>
<feature type="compositionally biased region" description="Low complexity" evidence="9">
    <location>
        <begin position="537"/>
        <end position="555"/>
    </location>
</feature>
<dbReference type="CDD" id="cd07470">
    <property type="entry name" value="CYTH-like_mRNA_RTPase"/>
    <property type="match status" value="1"/>
</dbReference>
<feature type="compositionally biased region" description="Pro residues" evidence="9">
    <location>
        <begin position="427"/>
        <end position="441"/>
    </location>
</feature>
<evidence type="ECO:0000256" key="4">
    <source>
        <dbReference type="ARBA" id="ARBA00022664"/>
    </source>
</evidence>
<feature type="compositionally biased region" description="Polar residues" evidence="9">
    <location>
        <begin position="315"/>
        <end position="328"/>
    </location>
</feature>
<feature type="compositionally biased region" description="Basic and acidic residues" evidence="9">
    <location>
        <begin position="333"/>
        <end position="350"/>
    </location>
</feature>
<evidence type="ECO:0000256" key="8">
    <source>
        <dbReference type="RuleBase" id="RU367053"/>
    </source>
</evidence>
<dbReference type="InterPro" id="IPR037009">
    <property type="entry name" value="mRNA_triPase_Cet1_sf"/>
</dbReference>
<comment type="catalytic activity">
    <reaction evidence="7">
        <text>a 5'-end triphospho-ribonucleoside in mRNA + H2O = a 5'-end diphospho-ribonucleoside in mRNA + phosphate + H(+)</text>
        <dbReference type="Rhea" id="RHEA:67004"/>
        <dbReference type="Rhea" id="RHEA-COMP:17164"/>
        <dbReference type="Rhea" id="RHEA-COMP:17165"/>
        <dbReference type="ChEBI" id="CHEBI:15377"/>
        <dbReference type="ChEBI" id="CHEBI:15378"/>
        <dbReference type="ChEBI" id="CHEBI:43474"/>
        <dbReference type="ChEBI" id="CHEBI:167616"/>
        <dbReference type="ChEBI" id="CHEBI:167618"/>
        <dbReference type="EC" id="3.6.1.74"/>
    </reaction>
    <physiologicalReaction direction="left-to-right" evidence="7">
        <dbReference type="Rhea" id="RHEA:67005"/>
    </physiologicalReaction>
</comment>
<accession>A0A136IPS1</accession>
<evidence type="ECO:0000256" key="2">
    <source>
        <dbReference type="ARBA" id="ARBA00004123"/>
    </source>
</evidence>
<dbReference type="InterPro" id="IPR004206">
    <property type="entry name" value="mRNA_triPase_Cet1"/>
</dbReference>
<dbReference type="Pfam" id="PF02940">
    <property type="entry name" value="mRNA_triPase"/>
    <property type="match status" value="1"/>
</dbReference>
<dbReference type="EC" id="3.6.1.74" evidence="8"/>
<comment type="cofactor">
    <cofactor evidence="1 8">
        <name>Mg(2+)</name>
        <dbReference type="ChEBI" id="CHEBI:18420"/>
    </cofactor>
</comment>
<evidence type="ECO:0000256" key="6">
    <source>
        <dbReference type="ARBA" id="ARBA00023242"/>
    </source>
</evidence>
<feature type="compositionally biased region" description="Polar residues" evidence="9">
    <location>
        <begin position="352"/>
        <end position="365"/>
    </location>
</feature>
<feature type="compositionally biased region" description="Polar residues" evidence="9">
    <location>
        <begin position="373"/>
        <end position="405"/>
    </location>
</feature>
<dbReference type="Proteomes" id="UP000070501">
    <property type="component" value="Unassembled WGS sequence"/>
</dbReference>
<feature type="compositionally biased region" description="Polar residues" evidence="9">
    <location>
        <begin position="157"/>
        <end position="167"/>
    </location>
</feature>
<feature type="compositionally biased region" description="Pro residues" evidence="9">
    <location>
        <begin position="99"/>
        <end position="112"/>
    </location>
</feature>
<organism evidence="11 12">
    <name type="scientific">Microdochium bolleyi</name>
    <dbReference type="NCBI Taxonomy" id="196109"/>
    <lineage>
        <taxon>Eukaryota</taxon>
        <taxon>Fungi</taxon>
        <taxon>Dikarya</taxon>
        <taxon>Ascomycota</taxon>
        <taxon>Pezizomycotina</taxon>
        <taxon>Sordariomycetes</taxon>
        <taxon>Xylariomycetidae</taxon>
        <taxon>Xylariales</taxon>
        <taxon>Microdochiaceae</taxon>
        <taxon>Microdochium</taxon>
    </lineage>
</organism>
<feature type="compositionally biased region" description="Pro residues" evidence="9">
    <location>
        <begin position="22"/>
        <end position="35"/>
    </location>
</feature>